<dbReference type="PANTHER" id="PTHR34580">
    <property type="match status" value="1"/>
</dbReference>
<dbReference type="EMBL" id="JAEHFX010000002">
    <property type="protein sequence ID" value="MBK0402618.1"/>
    <property type="molecule type" value="Genomic_DNA"/>
</dbReference>
<dbReference type="RefSeq" id="WP_200505360.1">
    <property type="nucleotide sequence ID" value="NZ_JAEHFX010000002.1"/>
</dbReference>
<dbReference type="Pfam" id="PF13280">
    <property type="entry name" value="WYL"/>
    <property type="match status" value="1"/>
</dbReference>
<organism evidence="3 4">
    <name type="scientific">Adhaeribacter terrigena</name>
    <dbReference type="NCBI Taxonomy" id="2793070"/>
    <lineage>
        <taxon>Bacteria</taxon>
        <taxon>Pseudomonadati</taxon>
        <taxon>Bacteroidota</taxon>
        <taxon>Cytophagia</taxon>
        <taxon>Cytophagales</taxon>
        <taxon>Hymenobacteraceae</taxon>
        <taxon>Adhaeribacter</taxon>
    </lineage>
</organism>
<comment type="caution">
    <text evidence="3">The sequence shown here is derived from an EMBL/GenBank/DDBJ whole genome shotgun (WGS) entry which is preliminary data.</text>
</comment>
<evidence type="ECO:0000313" key="3">
    <source>
        <dbReference type="EMBL" id="MBK0402618.1"/>
    </source>
</evidence>
<keyword evidence="4" id="KW-1185">Reference proteome</keyword>
<reference evidence="3 4" key="1">
    <citation type="submission" date="2020-12" db="EMBL/GenBank/DDBJ databases">
        <title>Bacterial novel species Adhaeribacter sp. BT258 isolated from soil.</title>
        <authorList>
            <person name="Jung H.-Y."/>
        </authorList>
    </citation>
    <scope>NUCLEOTIDE SEQUENCE [LARGE SCALE GENOMIC DNA]</scope>
    <source>
        <strain evidence="3 4">BT258</strain>
    </source>
</reference>
<evidence type="ECO:0000313" key="4">
    <source>
        <dbReference type="Proteomes" id="UP000644147"/>
    </source>
</evidence>
<dbReference type="PROSITE" id="PS52050">
    <property type="entry name" value="WYL"/>
    <property type="match status" value="1"/>
</dbReference>
<dbReference type="Proteomes" id="UP000644147">
    <property type="component" value="Unassembled WGS sequence"/>
</dbReference>
<accession>A0ABS1C1U8</accession>
<dbReference type="Pfam" id="PF25583">
    <property type="entry name" value="WCX"/>
    <property type="match status" value="1"/>
</dbReference>
<dbReference type="InterPro" id="IPR008775">
    <property type="entry name" value="Phytyl_CoA_dOase-like"/>
</dbReference>
<name>A0ABS1C1U8_9BACT</name>
<dbReference type="InterPro" id="IPR057727">
    <property type="entry name" value="WCX_dom"/>
</dbReference>
<feature type="domain" description="WCX" evidence="2">
    <location>
        <begin position="254"/>
        <end position="330"/>
    </location>
</feature>
<protein>
    <submittedName>
        <fullName evidence="3">WYL domain-containing protein</fullName>
    </submittedName>
</protein>
<dbReference type="InterPro" id="IPR026881">
    <property type="entry name" value="WYL_dom"/>
</dbReference>
<sequence>MPVNRNALIRYRTIDNCLRNKYRKWTLEDLIEACSEALYEYEGIDKGVSRRSVQMDLQLMRSDKLGYNAPIVVIDKKYYAYEDPEYSITNIPLTDQDLGKLTEVAEILRQFKGFTHFNELNGMVQRLEDRIHTAKTKQAPIIDLEKNDNLRGLEYLDAIYQAIIKKKALTITYQSFKAREANTFTFHPYFIKEFRNRWFVIGVKKQSQPVQNLALDRIWALEESAEPYLVNTSFNLEEYYRNVIGVTVNPNEGPEQVELFVNANTAPYVLTKPIHHSQTLLEKTGNGIIIGLKVQLNFELEKEILGFGECVKVLRPERFKRRIQDRLSNAVESYEKELRLHDLENSLKKVQRRGFAILENIYTHKEVSRLLSIINKAAEDRTRFRRTDDLFAIRNLLKELPSLKRILFNSNLSKLVKEGFGKDYFLTKAIYFDKPPRSNWYVTWHQDIPINVNGKIETEGFNAWTNKQDLVSVRPPMEYLKDAFTLRIHLDDTDEKNGALKVIPKTHFEVLTDEAIGMLRDNSEHKCCRVPKGGVHLLKPLTLHASSKTENDRHRRVIHLEFNNKELPGELDWLEREFIFN</sequence>
<dbReference type="SUPFAM" id="SSF51197">
    <property type="entry name" value="Clavaminate synthase-like"/>
    <property type="match status" value="1"/>
</dbReference>
<feature type="domain" description="WYL" evidence="1">
    <location>
        <begin position="154"/>
        <end position="222"/>
    </location>
</feature>
<dbReference type="PANTHER" id="PTHR34580:SF9">
    <property type="entry name" value="SLL5097 PROTEIN"/>
    <property type="match status" value="1"/>
</dbReference>
<dbReference type="Gene3D" id="2.60.120.620">
    <property type="entry name" value="q2cbj1_9rhob like domain"/>
    <property type="match status" value="1"/>
</dbReference>
<evidence type="ECO:0000259" key="2">
    <source>
        <dbReference type="Pfam" id="PF25583"/>
    </source>
</evidence>
<proteinExistence type="predicted"/>
<dbReference type="InterPro" id="IPR051534">
    <property type="entry name" value="CBASS_pafABC_assoc_protein"/>
</dbReference>
<dbReference type="Pfam" id="PF05721">
    <property type="entry name" value="PhyH"/>
    <property type="match status" value="1"/>
</dbReference>
<gene>
    <name evidence="3" type="ORF">I5M27_06450</name>
</gene>
<evidence type="ECO:0000259" key="1">
    <source>
        <dbReference type="Pfam" id="PF13280"/>
    </source>
</evidence>